<dbReference type="AlphaFoldDB" id="G2NWJ2"/>
<feature type="compositionally biased region" description="Low complexity" evidence="1">
    <location>
        <begin position="334"/>
        <end position="344"/>
    </location>
</feature>
<feature type="region of interest" description="Disordered" evidence="1">
    <location>
        <begin position="202"/>
        <end position="245"/>
    </location>
</feature>
<protein>
    <submittedName>
        <fullName evidence="2">Translation initiation factor IF-2</fullName>
    </submittedName>
</protein>
<keyword evidence="3" id="KW-1185">Reference proteome</keyword>
<organism evidence="2 3">
    <name type="scientific">Streptomyces violaceusniger (strain Tu 4113)</name>
    <dbReference type="NCBI Taxonomy" id="653045"/>
    <lineage>
        <taxon>Bacteria</taxon>
        <taxon>Bacillati</taxon>
        <taxon>Actinomycetota</taxon>
        <taxon>Actinomycetes</taxon>
        <taxon>Kitasatosporales</taxon>
        <taxon>Streptomycetaceae</taxon>
        <taxon>Streptomyces</taxon>
        <taxon>Streptomyces violaceusniger group</taxon>
    </lineage>
</organism>
<reference evidence="2" key="1">
    <citation type="submission" date="2011-08" db="EMBL/GenBank/DDBJ databases">
        <title>Complete sequence of chromosome of Streptomyces violaceusniger Tu 4113.</title>
        <authorList>
            <consortium name="US DOE Joint Genome Institute"/>
            <person name="Lucas S."/>
            <person name="Han J."/>
            <person name="Lapidus A."/>
            <person name="Cheng J.-F."/>
            <person name="Goodwin L."/>
            <person name="Pitluck S."/>
            <person name="Peters L."/>
            <person name="Ivanova N."/>
            <person name="Daligault H."/>
            <person name="Detter J.C."/>
            <person name="Han C."/>
            <person name="Tapia R."/>
            <person name="Land M."/>
            <person name="Hauser L."/>
            <person name="Kyrpides N."/>
            <person name="Ivanova N."/>
            <person name="Pagani I."/>
            <person name="Hagen A."/>
            <person name="Katz L."/>
            <person name="Fiedler H.-P."/>
            <person name="Keasling J."/>
            <person name="Fortman J."/>
            <person name="Woyke T."/>
        </authorList>
    </citation>
    <scope>NUCLEOTIDE SEQUENCE [LARGE SCALE GENOMIC DNA]</scope>
    <source>
        <strain evidence="2">Tu 4113</strain>
    </source>
</reference>
<feature type="compositionally biased region" description="Pro residues" evidence="1">
    <location>
        <begin position="229"/>
        <end position="238"/>
    </location>
</feature>
<keyword evidence="2" id="KW-0396">Initiation factor</keyword>
<feature type="region of interest" description="Disordered" evidence="1">
    <location>
        <begin position="394"/>
        <end position="414"/>
    </location>
</feature>
<feature type="compositionally biased region" description="Basic residues" evidence="1">
    <location>
        <begin position="345"/>
        <end position="355"/>
    </location>
</feature>
<evidence type="ECO:0000256" key="1">
    <source>
        <dbReference type="SAM" id="MobiDB-lite"/>
    </source>
</evidence>
<dbReference type="HOGENOM" id="CLU_663781_0_0_11"/>
<sequence length="414" mass="41563">MVRPPCVGRPRSGAAPLPPDTGRARWLSAPAGRRSGAVAGPGPGLFPLPVPSRTGASARAVRTAVGGPAAVRGAATPAWHWSGGAAQRARRASVRAWVFPLPAPSRTRGFAPGPRGPCGCVFMCVADGGGWSGRRAWGGHDRGRLRCPLTLVGRVGSARPPGVGRGPWPVRGQGCFPYPSLPEPGLRHVPCGRRWVVRPPCVGRSPPPGTGRVGRLSASAGRRSGPGCFPYPPLPEPGASPLDPGGPAGVCHMRCERRRVVPPPSVGRPLRCGSAASGVGPECPGPGPAPGPRSGAERLGPGVRGGAPDPCGVRGRCPCAQPPAPPGAPGGAGAPRSTAPSAQRGQRRRGTRKRGGGLGNQPAPASGSLPSWTACASGSLPSWTATASRLPAVADGYASPPAGPGSAAATSRSW</sequence>
<dbReference type="KEGG" id="svl:Strvi_7526"/>
<evidence type="ECO:0000313" key="2">
    <source>
        <dbReference type="EMBL" id="AEM86877.1"/>
    </source>
</evidence>
<dbReference type="EMBL" id="CP002994">
    <property type="protein sequence ID" value="AEM86877.1"/>
    <property type="molecule type" value="Genomic_DNA"/>
</dbReference>
<evidence type="ECO:0000313" key="3">
    <source>
        <dbReference type="Proteomes" id="UP000008703"/>
    </source>
</evidence>
<feature type="region of interest" description="Disordered" evidence="1">
    <location>
        <begin position="262"/>
        <end position="380"/>
    </location>
</feature>
<dbReference type="GO" id="GO:0003743">
    <property type="term" value="F:translation initiation factor activity"/>
    <property type="evidence" value="ECO:0007669"/>
    <property type="project" value="UniProtKB-KW"/>
</dbReference>
<feature type="compositionally biased region" description="Polar residues" evidence="1">
    <location>
        <begin position="368"/>
        <end position="380"/>
    </location>
</feature>
<name>G2NWJ2_STRV4</name>
<proteinExistence type="predicted"/>
<dbReference type="Proteomes" id="UP000008703">
    <property type="component" value="Chromosome"/>
</dbReference>
<gene>
    <name evidence="2" type="ORF">Strvi_7526</name>
</gene>
<feature type="region of interest" description="Disordered" evidence="1">
    <location>
        <begin position="1"/>
        <end position="27"/>
    </location>
</feature>
<accession>G2NWJ2</accession>
<keyword evidence="2" id="KW-0648">Protein biosynthesis</keyword>